<reference evidence="3" key="1">
    <citation type="submission" date="2021-06" db="EMBL/GenBank/DDBJ databases">
        <authorList>
            <consortium name="Wellcome Sanger Institute Data Sharing"/>
        </authorList>
    </citation>
    <scope>NUCLEOTIDE SEQUENCE [LARGE SCALE GENOMIC DNA]</scope>
</reference>
<accession>A0A8C4T0R9</accession>
<feature type="compositionally biased region" description="Polar residues" evidence="1">
    <location>
        <begin position="98"/>
        <end position="110"/>
    </location>
</feature>
<organism evidence="3 4">
    <name type="scientific">Erpetoichthys calabaricus</name>
    <name type="common">Rope fish</name>
    <name type="synonym">Calamoichthys calabaricus</name>
    <dbReference type="NCBI Taxonomy" id="27687"/>
    <lineage>
        <taxon>Eukaryota</taxon>
        <taxon>Metazoa</taxon>
        <taxon>Chordata</taxon>
        <taxon>Craniata</taxon>
        <taxon>Vertebrata</taxon>
        <taxon>Euteleostomi</taxon>
        <taxon>Actinopterygii</taxon>
        <taxon>Polypteriformes</taxon>
        <taxon>Polypteridae</taxon>
        <taxon>Erpetoichthys</taxon>
    </lineage>
</organism>
<dbReference type="GeneTree" id="ENSGT00390000013973"/>
<dbReference type="Pfam" id="PF07647">
    <property type="entry name" value="SAM_2"/>
    <property type="match status" value="1"/>
</dbReference>
<dbReference type="OrthoDB" id="2337140at2759"/>
<dbReference type="InterPro" id="IPR001660">
    <property type="entry name" value="SAM"/>
</dbReference>
<reference evidence="3" key="3">
    <citation type="submission" date="2025-09" db="UniProtKB">
        <authorList>
            <consortium name="Ensembl"/>
        </authorList>
    </citation>
    <scope>IDENTIFICATION</scope>
</reference>
<evidence type="ECO:0000256" key="1">
    <source>
        <dbReference type="SAM" id="MobiDB-lite"/>
    </source>
</evidence>
<sequence>MDTCTAMPVEHWSEDQVSDWLNSVGIKKEYIQKLHEEKVTGAVLKRLEDQYLREKIGMKGGQIELLLSQLNKLTIESKAKAASSKKKKAKDRGHRRANQSQTPIKAQLQHNTEKSRAEEAIDFSQSSLIEIDPRPFDTEVTDFRYATNGQLHPKMEIIKLVTPCHEFKSQVTVATMDRKLLQTEFAREVLKFACGCMNTRTNGTIHFGVEDGGGKNIFARGQVMGVTIQDKDIYRDALDQIESCFVSDSQKQDARLCVRPPQFIEVVDGENGTGRFVIEVDVVPKSSTVSGKVYSVYLPIYNETSKNVVLEKKAVYRRVKSQTEPVIEDEQVEFILGITERDKDRKEAEEALAQIPEIPEDLEKNLSRHFTCGKKYMDNNLWYILVTNKCDPLNLKNVDFLFNLNIFCVFDFDPDSKQSGLCGQYLNHHAANLHFLKSYANESGQSTSEFIKSLQLFNQTSWIFCNGSTDYLGDEQPCDEKTWIKTKKKHLKKAVWLICNEILPKGSYLVLFLLNSHVEQPLGDTFHEFYAEMNGHEDILCISESEEHYKRWARFAQASCDITTLKEISIVGMKMSRINATIQSLQLSSAKVVRHLPAYNKGLCSLQTVDEERLLALEVLSADQCDDTNLELFDKEHISNIERYFYQGGKVSWMNFWLAESKLCGEVIQREACRDAIRIVSDLLKVNMTKAVVRVSIFHHPGSGGSTVARQVLWNFRKDLRCAVVKPSFSAVTVCEQAVRLREYEEKDQNYCLPVLLLVEDTEEEYLDDLKHELGTAIDSMKISPPTLCFILLTCKRSHDPVKMCRAPPLQTVAVTHRLTEEEKMQFSRKLETLQQQFQPEFILTFVLMSEEFEEQYVKDFVEHLLQGIDHSSPVTRLILYVALLNCYVQNSYISVSHCEVFLGLGIQMDRFQQCSFERSLSEHARLVFIHLREGTTYISSIRIIHPLVAKEILRQLSGSQLQSKTAMDLLQEKVLFVHRFGREEYLRFIRDLFIRRYRKSRGDNIDSFFSPLIVHVCNEEKNPDKAMELLKVAYTSFNADPFFAQQLARLYYSYEMFPEAQHWAEVAKSHLPRDSFILDTEGQVYRKWFIVRYDALKTSDLQPEDVSEIIEIALKAIEAFRASEKAAKSEAETMNNSGYFGEVDVGCRLLQLISSMSVFRGENGYPELMRYLLTSHIPPEVFKPWENFHSRLKGLQKSIYEALEWISEDLSYFQTGQTEETEEQCTKELEQVYNPRRWLLRKMNVYARFFSDSSFSSLQQTADTMGHDSLTPLTRRMQIYHLGGGNVTSILSLLSDQKTERPGRKLEQIIRMYPKDLQKEKIDTIDLVNYILSQIALGCCLPSSPLLVSLEKLQELSLRFHKDRHSMCLPSAYFLLSLLFWPEETDRQLAEKKNSILMSAIDALRRLYEIKIKHIPSRKKRIYTHFFLGNEEKLDRYIHRSKLEKLIKGNLNERRLKWLRGEVWAAPEVTRLLKRVQGWTMDGNVFVQGICKGSKIRVLPLYFASMPNTNENVSFYLGFSFDGPVAFDIQLLR</sequence>
<dbReference type="GeneID" id="114664673"/>
<dbReference type="SMART" id="SM00454">
    <property type="entry name" value="SAM"/>
    <property type="match status" value="1"/>
</dbReference>
<dbReference type="PROSITE" id="PS50105">
    <property type="entry name" value="SAM_DOMAIN"/>
    <property type="match status" value="1"/>
</dbReference>
<gene>
    <name evidence="3" type="primary">LOC114664673</name>
</gene>
<dbReference type="Proteomes" id="UP000694620">
    <property type="component" value="Chromosome 14"/>
</dbReference>
<dbReference type="Gene3D" id="1.10.150.50">
    <property type="entry name" value="Transcription Factor, Ets-1"/>
    <property type="match status" value="1"/>
</dbReference>
<dbReference type="InterPro" id="IPR013761">
    <property type="entry name" value="SAM/pointed_sf"/>
</dbReference>
<feature type="compositionally biased region" description="Basic residues" evidence="1">
    <location>
        <begin position="83"/>
        <end position="97"/>
    </location>
</feature>
<dbReference type="Ensembl" id="ENSECRT00000025639.1">
    <property type="protein sequence ID" value="ENSECRP00000025099.1"/>
    <property type="gene ID" value="ENSECRG00000016995.1"/>
</dbReference>
<evidence type="ECO:0000259" key="2">
    <source>
        <dbReference type="PROSITE" id="PS50105"/>
    </source>
</evidence>
<protein>
    <submittedName>
        <fullName evidence="3">Sterile alpha motif domain-containing protein 9-like</fullName>
    </submittedName>
</protein>
<dbReference type="GO" id="GO:0005737">
    <property type="term" value="C:cytoplasm"/>
    <property type="evidence" value="ECO:0007669"/>
    <property type="project" value="TreeGrafter"/>
</dbReference>
<dbReference type="SUPFAM" id="SSF47769">
    <property type="entry name" value="SAM/Pointed domain"/>
    <property type="match status" value="1"/>
</dbReference>
<proteinExistence type="predicted"/>
<name>A0A8C4T0R9_ERPCA</name>
<keyword evidence="4" id="KW-1185">Reference proteome</keyword>
<reference evidence="3" key="2">
    <citation type="submission" date="2025-08" db="UniProtKB">
        <authorList>
            <consortium name="Ensembl"/>
        </authorList>
    </citation>
    <scope>IDENTIFICATION</scope>
</reference>
<dbReference type="RefSeq" id="XP_028674708.1">
    <property type="nucleotide sequence ID" value="XM_028818875.2"/>
</dbReference>
<feature type="region of interest" description="Disordered" evidence="1">
    <location>
        <begin position="78"/>
        <end position="119"/>
    </location>
</feature>
<feature type="domain" description="SAM" evidence="2">
    <location>
        <begin position="12"/>
        <end position="58"/>
    </location>
</feature>
<evidence type="ECO:0000313" key="4">
    <source>
        <dbReference type="Proteomes" id="UP000694620"/>
    </source>
</evidence>
<dbReference type="PANTHER" id="PTHR16155">
    <property type="entry name" value="DED DOMAIN-CONTAINING PROTEIN"/>
    <property type="match status" value="1"/>
</dbReference>
<dbReference type="PANTHER" id="PTHR16155:SF3">
    <property type="entry name" value="STERILE ALPHA MOTIF DOMAIN-CONTAINING PROTEIN 9-LIKE"/>
    <property type="match status" value="1"/>
</dbReference>
<evidence type="ECO:0000313" key="3">
    <source>
        <dbReference type="Ensembl" id="ENSECRP00000025099.1"/>
    </source>
</evidence>